<evidence type="ECO:0000256" key="2">
    <source>
        <dbReference type="ARBA" id="ARBA00023002"/>
    </source>
</evidence>
<dbReference type="PANTHER" id="PTHR24321">
    <property type="entry name" value="DEHYDROGENASES, SHORT CHAIN"/>
    <property type="match status" value="1"/>
</dbReference>
<protein>
    <submittedName>
        <fullName evidence="3">Dehydrogenase</fullName>
    </submittedName>
</protein>
<sequence length="269" mass="28097">MLQEYQLDGKVALVTGAGRGIGAACAEALAQAGAAVMITDIDLEACQALVTRLREQGCHADCMQQDVVDEATWEEVVSQTIDRLGGFDVLVNNAGILTGALVETDTLEQVRRINSVNIDSIFLGMKYAARAMKPDGPAGRGGSIINMSSVAGLFGTLAHSAYGSTKGAVRSYSKHAAAEFGSLGYAIRVNSVHPGLIETPMGDHLLETWIDLGIVPDEAAARETIHSMTSVGRLGTPREVALAVVFLASDASSYVTGSELVVDGGMSGR</sequence>
<organism evidence="3 4">
    <name type="scientific">Oceanococcus atlanticus</name>
    <dbReference type="NCBI Taxonomy" id="1317117"/>
    <lineage>
        <taxon>Bacteria</taxon>
        <taxon>Pseudomonadati</taxon>
        <taxon>Pseudomonadota</taxon>
        <taxon>Gammaproteobacteria</taxon>
        <taxon>Chromatiales</taxon>
        <taxon>Oceanococcaceae</taxon>
        <taxon>Oceanococcus</taxon>
    </lineage>
</organism>
<dbReference type="GO" id="GO:0016491">
    <property type="term" value="F:oxidoreductase activity"/>
    <property type="evidence" value="ECO:0007669"/>
    <property type="project" value="UniProtKB-KW"/>
</dbReference>
<comment type="similarity">
    <text evidence="1">Belongs to the short-chain dehydrogenases/reductases (SDR) family.</text>
</comment>
<proteinExistence type="inferred from homology"/>
<dbReference type="SUPFAM" id="SSF51735">
    <property type="entry name" value="NAD(P)-binding Rossmann-fold domains"/>
    <property type="match status" value="1"/>
</dbReference>
<accession>A0A1Y1SE53</accession>
<dbReference type="InterPro" id="IPR002347">
    <property type="entry name" value="SDR_fam"/>
</dbReference>
<reference evidence="3 4" key="1">
    <citation type="submission" date="2013-04" db="EMBL/GenBank/DDBJ databases">
        <title>Oceanococcus atlanticus 22II-S10r2 Genome Sequencing.</title>
        <authorList>
            <person name="Lai Q."/>
            <person name="Li G."/>
            <person name="Shao Z."/>
        </authorList>
    </citation>
    <scope>NUCLEOTIDE SEQUENCE [LARGE SCALE GENOMIC DNA]</scope>
    <source>
        <strain evidence="3 4">22II-S10r2</strain>
    </source>
</reference>
<dbReference type="AlphaFoldDB" id="A0A1Y1SE53"/>
<dbReference type="PRINTS" id="PR00081">
    <property type="entry name" value="GDHRDH"/>
</dbReference>
<dbReference type="EMBL" id="AQQV01000002">
    <property type="protein sequence ID" value="ORE87270.1"/>
    <property type="molecule type" value="Genomic_DNA"/>
</dbReference>
<keyword evidence="2" id="KW-0560">Oxidoreductase</keyword>
<dbReference type="PROSITE" id="PS00061">
    <property type="entry name" value="ADH_SHORT"/>
    <property type="match status" value="1"/>
</dbReference>
<dbReference type="InterPro" id="IPR036291">
    <property type="entry name" value="NAD(P)-bd_dom_sf"/>
</dbReference>
<name>A0A1Y1SE53_9GAMM</name>
<dbReference type="NCBIfam" id="NF005559">
    <property type="entry name" value="PRK07231.1"/>
    <property type="match status" value="1"/>
</dbReference>
<dbReference type="STRING" id="1317117.ATO7_09522"/>
<dbReference type="Proteomes" id="UP000192342">
    <property type="component" value="Unassembled WGS sequence"/>
</dbReference>
<dbReference type="Pfam" id="PF13561">
    <property type="entry name" value="adh_short_C2"/>
    <property type="match status" value="1"/>
</dbReference>
<dbReference type="RefSeq" id="WP_206044866.1">
    <property type="nucleotide sequence ID" value="NZ_AQQV01000002.1"/>
</dbReference>
<comment type="caution">
    <text evidence="3">The sequence shown here is derived from an EMBL/GenBank/DDBJ whole genome shotgun (WGS) entry which is preliminary data.</text>
</comment>
<dbReference type="InterPro" id="IPR020904">
    <property type="entry name" value="Sc_DH/Rdtase_CS"/>
</dbReference>
<dbReference type="Gene3D" id="3.40.50.720">
    <property type="entry name" value="NAD(P)-binding Rossmann-like Domain"/>
    <property type="match status" value="1"/>
</dbReference>
<dbReference type="PRINTS" id="PR00080">
    <property type="entry name" value="SDRFAMILY"/>
</dbReference>
<evidence type="ECO:0000313" key="4">
    <source>
        <dbReference type="Proteomes" id="UP000192342"/>
    </source>
</evidence>
<dbReference type="PANTHER" id="PTHR24321:SF8">
    <property type="entry name" value="ESTRADIOL 17-BETA-DEHYDROGENASE 8-RELATED"/>
    <property type="match status" value="1"/>
</dbReference>
<dbReference type="FunFam" id="3.40.50.720:FF:000084">
    <property type="entry name" value="Short-chain dehydrogenase reductase"/>
    <property type="match status" value="1"/>
</dbReference>
<keyword evidence="4" id="KW-1185">Reference proteome</keyword>
<evidence type="ECO:0000256" key="1">
    <source>
        <dbReference type="ARBA" id="ARBA00006484"/>
    </source>
</evidence>
<gene>
    <name evidence="3" type="ORF">ATO7_09522</name>
</gene>
<evidence type="ECO:0000313" key="3">
    <source>
        <dbReference type="EMBL" id="ORE87270.1"/>
    </source>
</evidence>